<comment type="caution">
    <text evidence="1">The sequence shown here is derived from an EMBL/GenBank/DDBJ whole genome shotgun (WGS) entry which is preliminary data.</text>
</comment>
<name>A0ABN9PGF6_9DINO</name>
<sequence length="115" mass="12823">MARELGMSRAATPQGRLAALLGLDLRAAEGADAVILRGMRLAAMYRVHCHCRHGQLRRGRAAAEALRQACREVGATGGSRRRRLLLSLLLRLLWRMPAHPRFRGMPVHLRVARLT</sequence>
<gene>
    <name evidence="1" type="ORF">PCOR1329_LOCUS1851</name>
</gene>
<reference evidence="1" key="1">
    <citation type="submission" date="2023-10" db="EMBL/GenBank/DDBJ databases">
        <authorList>
            <person name="Chen Y."/>
            <person name="Shah S."/>
            <person name="Dougan E. K."/>
            <person name="Thang M."/>
            <person name="Chan C."/>
        </authorList>
    </citation>
    <scope>NUCLEOTIDE SEQUENCE [LARGE SCALE GENOMIC DNA]</scope>
</reference>
<proteinExistence type="predicted"/>
<organism evidence="1 2">
    <name type="scientific">Prorocentrum cordatum</name>
    <dbReference type="NCBI Taxonomy" id="2364126"/>
    <lineage>
        <taxon>Eukaryota</taxon>
        <taxon>Sar</taxon>
        <taxon>Alveolata</taxon>
        <taxon>Dinophyceae</taxon>
        <taxon>Prorocentrales</taxon>
        <taxon>Prorocentraceae</taxon>
        <taxon>Prorocentrum</taxon>
    </lineage>
</organism>
<dbReference type="Proteomes" id="UP001189429">
    <property type="component" value="Unassembled WGS sequence"/>
</dbReference>
<protein>
    <submittedName>
        <fullName evidence="1">Uncharacterized protein</fullName>
    </submittedName>
</protein>
<keyword evidence="2" id="KW-1185">Reference proteome</keyword>
<dbReference type="EMBL" id="CAUYUJ010000448">
    <property type="protein sequence ID" value="CAK0790602.1"/>
    <property type="molecule type" value="Genomic_DNA"/>
</dbReference>
<accession>A0ABN9PGF6</accession>
<evidence type="ECO:0000313" key="2">
    <source>
        <dbReference type="Proteomes" id="UP001189429"/>
    </source>
</evidence>
<evidence type="ECO:0000313" key="1">
    <source>
        <dbReference type="EMBL" id="CAK0790602.1"/>
    </source>
</evidence>